<dbReference type="InterPro" id="IPR001647">
    <property type="entry name" value="HTH_TetR"/>
</dbReference>
<keyword evidence="5" id="KW-1185">Reference proteome</keyword>
<dbReference type="STRING" id="742823.HMPREF9465_02044"/>
<feature type="domain" description="HTH tetR-type" evidence="3">
    <location>
        <begin position="12"/>
        <end position="72"/>
    </location>
</feature>
<dbReference type="PATRIC" id="fig|742823.3.peg.2044"/>
<dbReference type="Pfam" id="PF14246">
    <property type="entry name" value="TetR_C_7"/>
    <property type="match status" value="1"/>
</dbReference>
<protein>
    <recommendedName>
        <fullName evidence="3">HTH tetR-type domain-containing protein</fullName>
    </recommendedName>
</protein>
<dbReference type="GO" id="GO:0003700">
    <property type="term" value="F:DNA-binding transcription factor activity"/>
    <property type="evidence" value="ECO:0007669"/>
    <property type="project" value="TreeGrafter"/>
</dbReference>
<dbReference type="Pfam" id="PF00440">
    <property type="entry name" value="TetR_N"/>
    <property type="match status" value="1"/>
</dbReference>
<feature type="DNA-binding region" description="H-T-H motif" evidence="2">
    <location>
        <begin position="35"/>
        <end position="54"/>
    </location>
</feature>
<gene>
    <name evidence="4" type="ORF">HMPREF9465_02044</name>
</gene>
<dbReference type="Gene3D" id="1.10.10.60">
    <property type="entry name" value="Homeodomain-like"/>
    <property type="match status" value="1"/>
</dbReference>
<dbReference type="HOGENOM" id="CLU_069356_27_1_4"/>
<dbReference type="PRINTS" id="PR00455">
    <property type="entry name" value="HTHTETR"/>
</dbReference>
<accession>K1JRK2</accession>
<dbReference type="GO" id="GO:0000976">
    <property type="term" value="F:transcription cis-regulatory region binding"/>
    <property type="evidence" value="ECO:0007669"/>
    <property type="project" value="TreeGrafter"/>
</dbReference>
<dbReference type="PROSITE" id="PS50977">
    <property type="entry name" value="HTH_TETR_2"/>
    <property type="match status" value="1"/>
</dbReference>
<evidence type="ECO:0000313" key="4">
    <source>
        <dbReference type="EMBL" id="EKB30307.1"/>
    </source>
</evidence>
<dbReference type="InterPro" id="IPR009057">
    <property type="entry name" value="Homeodomain-like_sf"/>
</dbReference>
<dbReference type="AlphaFoldDB" id="K1JRK2"/>
<dbReference type="PANTHER" id="PTHR30055:SF119">
    <property type="entry name" value="NALC"/>
    <property type="match status" value="1"/>
</dbReference>
<dbReference type="RefSeq" id="WP_005436759.1">
    <property type="nucleotide sequence ID" value="NZ_JH815520.1"/>
</dbReference>
<evidence type="ECO:0000313" key="5">
    <source>
        <dbReference type="Proteomes" id="UP000005835"/>
    </source>
</evidence>
<dbReference type="SUPFAM" id="SSF46689">
    <property type="entry name" value="Homeodomain-like"/>
    <property type="match status" value="1"/>
</dbReference>
<sequence>MTDRLPKTPRGRNRAVELLRCAIDVFIEYGYEGASLSRIIERSGGSRTVIYQVYGNKEGLFLAALGMMADDVYQAYVSDYHPGRSLREEFEAFGRIFLTGMFTERAVGACRLVFAQSFARRDIGEFFYREGVKKSYQCFARVLQNHVDAPIEELEEAAARFIEMLRGPLLMRILCTPETQVTPEEIEEAAVRCADIMTVWMNERWPETRAA</sequence>
<keyword evidence="1 2" id="KW-0238">DNA-binding</keyword>
<dbReference type="InterPro" id="IPR039536">
    <property type="entry name" value="TetR_C_Proteobacteria"/>
</dbReference>
<dbReference type="eggNOG" id="COG1309">
    <property type="taxonomic scope" value="Bacteria"/>
</dbReference>
<dbReference type="Gene3D" id="1.10.357.10">
    <property type="entry name" value="Tetracycline Repressor, domain 2"/>
    <property type="match status" value="1"/>
</dbReference>
<name>K1JRK2_9BURK</name>
<dbReference type="PANTHER" id="PTHR30055">
    <property type="entry name" value="HTH-TYPE TRANSCRIPTIONAL REGULATOR RUTR"/>
    <property type="match status" value="1"/>
</dbReference>
<dbReference type="EMBL" id="ADMG01000046">
    <property type="protein sequence ID" value="EKB30307.1"/>
    <property type="molecule type" value="Genomic_DNA"/>
</dbReference>
<dbReference type="Proteomes" id="UP000005835">
    <property type="component" value="Unassembled WGS sequence"/>
</dbReference>
<evidence type="ECO:0000256" key="2">
    <source>
        <dbReference type="PROSITE-ProRule" id="PRU00335"/>
    </source>
</evidence>
<reference evidence="4 5" key="1">
    <citation type="submission" date="2012-05" db="EMBL/GenBank/DDBJ databases">
        <title>The Genome Sequence of Sutterella wadsworthensis 2_1_59BFAA.</title>
        <authorList>
            <consortium name="The Broad Institute Genome Sequencing Platform"/>
            <person name="Earl A."/>
            <person name="Ward D."/>
            <person name="Feldgarden M."/>
            <person name="Gevers D."/>
            <person name="Daigneault M."/>
            <person name="Strauss J."/>
            <person name="Allen-Vercoe E."/>
            <person name="Walker B."/>
            <person name="Young S.K."/>
            <person name="Zeng Q."/>
            <person name="Gargeya S."/>
            <person name="Fitzgerald M."/>
            <person name="Haas B."/>
            <person name="Abouelleil A."/>
            <person name="Alvarado L."/>
            <person name="Arachchi H.M."/>
            <person name="Berlin A.M."/>
            <person name="Chapman S.B."/>
            <person name="Goldberg J."/>
            <person name="Griggs A."/>
            <person name="Gujja S."/>
            <person name="Hansen M."/>
            <person name="Howarth C."/>
            <person name="Imamovic A."/>
            <person name="Larimer J."/>
            <person name="McCowen C."/>
            <person name="Montmayeur A."/>
            <person name="Murphy C."/>
            <person name="Neiman D."/>
            <person name="Pearson M."/>
            <person name="Priest M."/>
            <person name="Roberts A."/>
            <person name="Saif S."/>
            <person name="Shea T."/>
            <person name="Sisk P."/>
            <person name="Sykes S."/>
            <person name="Wortman J."/>
            <person name="Nusbaum C."/>
            <person name="Birren B."/>
        </authorList>
    </citation>
    <scope>NUCLEOTIDE SEQUENCE [LARGE SCALE GENOMIC DNA]</scope>
    <source>
        <strain evidence="4 5">2_1_59BFAA</strain>
    </source>
</reference>
<organism evidence="4 5">
    <name type="scientific">Sutterella wadsworthensis 2_1_59BFAA</name>
    <dbReference type="NCBI Taxonomy" id="742823"/>
    <lineage>
        <taxon>Bacteria</taxon>
        <taxon>Pseudomonadati</taxon>
        <taxon>Pseudomonadota</taxon>
        <taxon>Betaproteobacteria</taxon>
        <taxon>Burkholderiales</taxon>
        <taxon>Sutterellaceae</taxon>
        <taxon>Sutterella</taxon>
    </lineage>
</organism>
<dbReference type="InterPro" id="IPR050109">
    <property type="entry name" value="HTH-type_TetR-like_transc_reg"/>
</dbReference>
<evidence type="ECO:0000256" key="1">
    <source>
        <dbReference type="ARBA" id="ARBA00023125"/>
    </source>
</evidence>
<proteinExistence type="predicted"/>
<evidence type="ECO:0000259" key="3">
    <source>
        <dbReference type="PROSITE" id="PS50977"/>
    </source>
</evidence>
<comment type="caution">
    <text evidence="4">The sequence shown here is derived from an EMBL/GenBank/DDBJ whole genome shotgun (WGS) entry which is preliminary data.</text>
</comment>